<feature type="compositionally biased region" description="Polar residues" evidence="1">
    <location>
        <begin position="506"/>
        <end position="516"/>
    </location>
</feature>
<organism evidence="3 4">
    <name type="scientific">Ophiobolus disseminans</name>
    <dbReference type="NCBI Taxonomy" id="1469910"/>
    <lineage>
        <taxon>Eukaryota</taxon>
        <taxon>Fungi</taxon>
        <taxon>Dikarya</taxon>
        <taxon>Ascomycota</taxon>
        <taxon>Pezizomycotina</taxon>
        <taxon>Dothideomycetes</taxon>
        <taxon>Pleosporomycetidae</taxon>
        <taxon>Pleosporales</taxon>
        <taxon>Pleosporineae</taxon>
        <taxon>Phaeosphaeriaceae</taxon>
        <taxon>Ophiobolus</taxon>
    </lineage>
</organism>
<accession>A0A6A6ZGY8</accession>
<keyword evidence="2" id="KW-0812">Transmembrane</keyword>
<feature type="compositionally biased region" description="Low complexity" evidence="1">
    <location>
        <begin position="160"/>
        <end position="173"/>
    </location>
</feature>
<proteinExistence type="predicted"/>
<feature type="region of interest" description="Disordered" evidence="1">
    <location>
        <begin position="151"/>
        <end position="174"/>
    </location>
</feature>
<feature type="region of interest" description="Disordered" evidence="1">
    <location>
        <begin position="308"/>
        <end position="354"/>
    </location>
</feature>
<dbReference type="OrthoDB" id="3795730at2759"/>
<feature type="region of interest" description="Disordered" evidence="1">
    <location>
        <begin position="212"/>
        <end position="255"/>
    </location>
</feature>
<keyword evidence="2" id="KW-0472">Membrane</keyword>
<dbReference type="EMBL" id="MU006241">
    <property type="protein sequence ID" value="KAF2820300.1"/>
    <property type="molecule type" value="Genomic_DNA"/>
</dbReference>
<keyword evidence="4" id="KW-1185">Reference proteome</keyword>
<protein>
    <submittedName>
        <fullName evidence="3">Uncharacterized protein</fullName>
    </submittedName>
</protein>
<feature type="region of interest" description="Disordered" evidence="1">
    <location>
        <begin position="1"/>
        <end position="38"/>
    </location>
</feature>
<feature type="transmembrane region" description="Helical" evidence="2">
    <location>
        <begin position="122"/>
        <end position="146"/>
    </location>
</feature>
<dbReference type="AlphaFoldDB" id="A0A6A6ZGY8"/>
<evidence type="ECO:0000256" key="2">
    <source>
        <dbReference type="SAM" id="Phobius"/>
    </source>
</evidence>
<gene>
    <name evidence="3" type="ORF">CC86DRAFT_449427</name>
</gene>
<name>A0A6A6ZGY8_9PLEO</name>
<sequence>MSTITTSVRRAESTTPTTLRRESATPTTSEEDAPESTTVQRQFSLIQLDFATPTPSATADTTNSISNAASHSLLPSASCSSNSDCASDRTCSKGICASLVDAAPFGPAGSSSTQSTTKMSTAAAIGVGAGVVGFILLLFGLGVWFWRRRGRRPLDPSSEAPPTTRTRSASTATDQKTLVASVPNSPHNANFSAQHDQMAPAFFAKLAEANNPLGQTRSGTERRQESLVALNRQRSASTRKNLPLPPSDMPLPPPPTEEKRYAINVNINKSMIFEDANFTTASTPRDSGVSRDRMPRYRFEEYLPPVTRTPPLSIDQTKFKKRTSDYEMAPYPRKDSVSDTGVSIDEEEDDETQLRRNRTLKKLESEPPQLPLPDLPPPSPSFSFASYDWYQDIIGTDQGNLDDPISRTPTPTPTLPERNPARTPTQATFGAALFSNPPDIKPLTLPRPLSPMVPPSPVPSAILLHPSTAALSTPATLPSPTTPTFRLSPTVYTMPSQPPKARPTRASLQSTMTSKTHMSRSWLPDDGLYLPEEGTHDSYMMFRRRLSDASRPTSYSPL</sequence>
<evidence type="ECO:0000313" key="3">
    <source>
        <dbReference type="EMBL" id="KAF2820300.1"/>
    </source>
</evidence>
<evidence type="ECO:0000313" key="4">
    <source>
        <dbReference type="Proteomes" id="UP000799424"/>
    </source>
</evidence>
<evidence type="ECO:0000256" key="1">
    <source>
        <dbReference type="SAM" id="MobiDB-lite"/>
    </source>
</evidence>
<dbReference type="Proteomes" id="UP000799424">
    <property type="component" value="Unassembled WGS sequence"/>
</dbReference>
<feature type="compositionally biased region" description="Polar residues" evidence="1">
    <location>
        <begin position="1"/>
        <end position="28"/>
    </location>
</feature>
<reference evidence="3" key="1">
    <citation type="journal article" date="2020" name="Stud. Mycol.">
        <title>101 Dothideomycetes genomes: a test case for predicting lifestyles and emergence of pathogens.</title>
        <authorList>
            <person name="Haridas S."/>
            <person name="Albert R."/>
            <person name="Binder M."/>
            <person name="Bloem J."/>
            <person name="Labutti K."/>
            <person name="Salamov A."/>
            <person name="Andreopoulos B."/>
            <person name="Baker S."/>
            <person name="Barry K."/>
            <person name="Bills G."/>
            <person name="Bluhm B."/>
            <person name="Cannon C."/>
            <person name="Castanera R."/>
            <person name="Culley D."/>
            <person name="Daum C."/>
            <person name="Ezra D."/>
            <person name="Gonzalez J."/>
            <person name="Henrissat B."/>
            <person name="Kuo A."/>
            <person name="Liang C."/>
            <person name="Lipzen A."/>
            <person name="Lutzoni F."/>
            <person name="Magnuson J."/>
            <person name="Mondo S."/>
            <person name="Nolan M."/>
            <person name="Ohm R."/>
            <person name="Pangilinan J."/>
            <person name="Park H.-J."/>
            <person name="Ramirez L."/>
            <person name="Alfaro M."/>
            <person name="Sun H."/>
            <person name="Tritt A."/>
            <person name="Yoshinaga Y."/>
            <person name="Zwiers L.-H."/>
            <person name="Turgeon B."/>
            <person name="Goodwin S."/>
            <person name="Spatafora J."/>
            <person name="Crous P."/>
            <person name="Grigoriev I."/>
        </authorList>
    </citation>
    <scope>NUCLEOTIDE SEQUENCE</scope>
    <source>
        <strain evidence="3">CBS 113818</strain>
    </source>
</reference>
<feature type="compositionally biased region" description="Pro residues" evidence="1">
    <location>
        <begin position="243"/>
        <end position="255"/>
    </location>
</feature>
<keyword evidence="2" id="KW-1133">Transmembrane helix</keyword>
<feature type="region of interest" description="Disordered" evidence="1">
    <location>
        <begin position="491"/>
        <end position="527"/>
    </location>
</feature>
<feature type="region of interest" description="Disordered" evidence="1">
    <location>
        <begin position="397"/>
        <end position="421"/>
    </location>
</feature>